<reference evidence="1 2" key="1">
    <citation type="journal article" date="2008" name="PLoS Genet.">
        <title>Genomic islands in the pathogenic filamentous fungus Aspergillus fumigatus.</title>
        <authorList>
            <person name="Fedorova N.D."/>
            <person name="Khaldi N."/>
            <person name="Joardar V.S."/>
            <person name="Maiti R."/>
            <person name="Amedeo P."/>
            <person name="Anderson M.J."/>
            <person name="Crabtree J."/>
            <person name="Silva J.C."/>
            <person name="Badger J.H."/>
            <person name="Albarraq A."/>
            <person name="Angiuoli S."/>
            <person name="Bussey H."/>
            <person name="Bowyer P."/>
            <person name="Cotty P.J."/>
            <person name="Dyer P.S."/>
            <person name="Egan A."/>
            <person name="Galens K."/>
            <person name="Fraser-Liggett C.M."/>
            <person name="Haas B.J."/>
            <person name="Inman J.M."/>
            <person name="Kent R."/>
            <person name="Lemieux S."/>
            <person name="Malavazi I."/>
            <person name="Orvis J."/>
            <person name="Roemer T."/>
            <person name="Ronning C.M."/>
            <person name="Sundaram J.P."/>
            <person name="Sutton G."/>
            <person name="Turner G."/>
            <person name="Venter J.C."/>
            <person name="White O.R."/>
            <person name="Whitty B.R."/>
            <person name="Youngman P."/>
            <person name="Wolfe K.H."/>
            <person name="Goldman G.H."/>
            <person name="Wortman J.R."/>
            <person name="Jiang B."/>
            <person name="Denning D.W."/>
            <person name="Nierman W.C."/>
        </authorList>
    </citation>
    <scope>NUCLEOTIDE SEQUENCE [LARGE SCALE GENOMIC DNA]</scope>
    <source>
        <strain evidence="2">CBS 144.89 / FGSC A1163 / CEA10</strain>
    </source>
</reference>
<gene>
    <name evidence="1" type="ORF">AFUB_049130</name>
</gene>
<evidence type="ECO:0000313" key="1">
    <source>
        <dbReference type="EMBL" id="EDP50912.1"/>
    </source>
</evidence>
<name>B0Y194_ASPFC</name>
<evidence type="ECO:0000313" key="2">
    <source>
        <dbReference type="Proteomes" id="UP000001699"/>
    </source>
</evidence>
<organism evidence="1 2">
    <name type="scientific">Aspergillus fumigatus (strain CBS 144.89 / FGSC A1163 / CEA10)</name>
    <name type="common">Neosartorya fumigata</name>
    <dbReference type="NCBI Taxonomy" id="451804"/>
    <lineage>
        <taxon>Eukaryota</taxon>
        <taxon>Fungi</taxon>
        <taxon>Dikarya</taxon>
        <taxon>Ascomycota</taxon>
        <taxon>Pezizomycotina</taxon>
        <taxon>Eurotiomycetes</taxon>
        <taxon>Eurotiomycetidae</taxon>
        <taxon>Eurotiales</taxon>
        <taxon>Aspergillaceae</taxon>
        <taxon>Aspergillus</taxon>
        <taxon>Aspergillus subgen. Fumigati</taxon>
    </lineage>
</organism>
<dbReference type="VEuPathDB" id="FungiDB:AFUB_049130"/>
<dbReference type="OrthoDB" id="4502952at2759"/>
<proteinExistence type="predicted"/>
<dbReference type="AlphaFoldDB" id="B0Y194"/>
<keyword evidence="2" id="KW-1185">Reference proteome</keyword>
<dbReference type="HOGENOM" id="CLU_569821_0_0_1"/>
<dbReference type="EMBL" id="DS499597">
    <property type="protein sequence ID" value="EDP50912.1"/>
    <property type="molecule type" value="Genomic_DNA"/>
</dbReference>
<protein>
    <submittedName>
        <fullName evidence="1">Uncharacterized protein</fullName>
    </submittedName>
</protein>
<accession>B0Y194</accession>
<dbReference type="Proteomes" id="UP000001699">
    <property type="component" value="Unassembled WGS sequence"/>
</dbReference>
<sequence>MVVDVGSVLSYATTSGVEALKILNKWLDNNEVAQAWYGKDKDFFIKKRNRISKLFRGKFKKPEIQYVFTIQKEDWQLVIKESLPVAHTWYRKRKDESGECSWLPLFWACRSPLGEDRVCSKADEAFTSLGIVSNLPAARLDLWGLVVMAYSNGGWSRVALSGDGGFNATLLCRNFILNISQSNVNAPTIGHLEPREHPAEDHEPLGIDDSRALLEHGHSFSTNNVSIGWPLNGETDPPPLELADGQWDKILKKMVLDYFQVRKLKAKFHSGITKYWEEWASFMAKVRRGFDGKVIGSIPTKLDQVREYPVRDTEQRVHEKSPGVRLDDRVIQEVESRQELRAEIASLASDYDESQRLSDTELPEKMKDILEKVRKLINKQLWRLKLLLYNDIMLVDNLDHNDVLYFFREDGQLIKMLTHCHLAEEHIDHSRAGIATKQELKRLLSSHYVVMARARMLNFCEQIDLNLSVRNTGHNVLLA</sequence>